<organism evidence="2 3">
    <name type="scientific">Pseudoxanthomonas japonensis</name>
    <dbReference type="NCBI Taxonomy" id="69284"/>
    <lineage>
        <taxon>Bacteria</taxon>
        <taxon>Pseudomonadati</taxon>
        <taxon>Pseudomonadota</taxon>
        <taxon>Gammaproteobacteria</taxon>
        <taxon>Lysobacterales</taxon>
        <taxon>Lysobacteraceae</taxon>
        <taxon>Pseudoxanthomonas</taxon>
    </lineage>
</organism>
<protein>
    <submittedName>
        <fullName evidence="2">Uncharacterized protein</fullName>
    </submittedName>
</protein>
<proteinExistence type="predicted"/>
<accession>A0ABQ6ZF67</accession>
<feature type="transmembrane region" description="Helical" evidence="1">
    <location>
        <begin position="45"/>
        <end position="61"/>
    </location>
</feature>
<reference evidence="2 3" key="1">
    <citation type="submission" date="2017-10" db="EMBL/GenBank/DDBJ databases">
        <title>Whole genome sequencing of members of genus Pseudoxanthomonas.</title>
        <authorList>
            <person name="Kumar S."/>
            <person name="Bansal K."/>
            <person name="Kaur A."/>
            <person name="Patil P."/>
            <person name="Sharma S."/>
            <person name="Patil P.B."/>
        </authorList>
    </citation>
    <scope>NUCLEOTIDE SEQUENCE [LARGE SCALE GENOMIC DNA]</scope>
    <source>
        <strain evidence="2 3">DSM 17109</strain>
    </source>
</reference>
<dbReference type="EMBL" id="PDWW01000020">
    <property type="protein sequence ID" value="KAF1724134.1"/>
    <property type="molecule type" value="Genomic_DNA"/>
</dbReference>
<keyword evidence="3" id="KW-1185">Reference proteome</keyword>
<comment type="caution">
    <text evidence="2">The sequence shown here is derived from an EMBL/GenBank/DDBJ whole genome shotgun (WGS) entry which is preliminary data.</text>
</comment>
<gene>
    <name evidence="2" type="ORF">CSC78_13515</name>
</gene>
<dbReference type="Proteomes" id="UP000781710">
    <property type="component" value="Unassembled WGS sequence"/>
</dbReference>
<name>A0ABQ6ZF67_9GAMM</name>
<evidence type="ECO:0000313" key="2">
    <source>
        <dbReference type="EMBL" id="KAF1724134.1"/>
    </source>
</evidence>
<keyword evidence="1" id="KW-1133">Transmembrane helix</keyword>
<keyword evidence="1" id="KW-0472">Membrane</keyword>
<sequence>MNTSHAHTASASPGHGLDHRFLWRALLVAGGIYLAVKLFRGVGALFWTVFGLAFGLAWIFNGRGFPW</sequence>
<keyword evidence="1" id="KW-0812">Transmembrane</keyword>
<evidence type="ECO:0000256" key="1">
    <source>
        <dbReference type="SAM" id="Phobius"/>
    </source>
</evidence>
<dbReference type="RefSeq" id="WP_162338390.1">
    <property type="nucleotide sequence ID" value="NZ_JBHSRQ010000031.1"/>
</dbReference>
<evidence type="ECO:0000313" key="3">
    <source>
        <dbReference type="Proteomes" id="UP000781710"/>
    </source>
</evidence>